<feature type="compositionally biased region" description="Basic and acidic residues" evidence="1">
    <location>
        <begin position="252"/>
        <end position="267"/>
    </location>
</feature>
<feature type="domain" description="Hyaluronan/mRNA-binding protein" evidence="2">
    <location>
        <begin position="116"/>
        <end position="204"/>
    </location>
</feature>
<dbReference type="PANTHER" id="PTHR12299">
    <property type="entry name" value="HYALURONIC ACID-BINDING PROTEIN 4"/>
    <property type="match status" value="1"/>
</dbReference>
<dbReference type="GO" id="GO:0005737">
    <property type="term" value="C:cytoplasm"/>
    <property type="evidence" value="ECO:0007669"/>
    <property type="project" value="TreeGrafter"/>
</dbReference>
<gene>
    <name evidence="3" type="primary">PARPA_13494.1 scaffold 46870</name>
</gene>
<feature type="compositionally biased region" description="Low complexity" evidence="1">
    <location>
        <begin position="138"/>
        <end position="147"/>
    </location>
</feature>
<keyword evidence="4" id="KW-1185">Reference proteome</keyword>
<proteinExistence type="predicted"/>
<dbReference type="InterPro" id="IPR006861">
    <property type="entry name" value="HABP4_PAIRBP1-bd"/>
</dbReference>
<accession>A0A0B7NP53</accession>
<feature type="compositionally biased region" description="Low complexity" evidence="1">
    <location>
        <begin position="273"/>
        <end position="286"/>
    </location>
</feature>
<name>A0A0B7NP53_9FUNG</name>
<dbReference type="GO" id="GO:0005634">
    <property type="term" value="C:nucleus"/>
    <property type="evidence" value="ECO:0007669"/>
    <property type="project" value="TreeGrafter"/>
</dbReference>
<sequence>MSTYSKNLFDILGDGEVPRPAPVKEEAPVVDKKAATKEVFAIFRISNEEEAVQHSSHDSTILLLHWDFEKTLQQSPRDYENFYKKSDLTPLSILAARGAKGGKPKGARQQNGRPQRGRQFDRHSGTGIVDSEKKINQGWGKAGSAEAEGAKDPLNPADPDAPEAEVATPVEEEEQVKTLDEYLAEKANKSLKVSLPEARKANDADDSAFKGTVAFAKEEFEEFYVSKETKTVKKTTEKTRKEKVVVDIEQRFQEKARPEFRKNDRRAAGRGGKNNNNRRSTKNAAAPAVNLQDASAFPTLGATA</sequence>
<dbReference type="PANTHER" id="PTHR12299:SF17">
    <property type="entry name" value="AT19571P-RELATED"/>
    <property type="match status" value="1"/>
</dbReference>
<feature type="compositionally biased region" description="Basic and acidic residues" evidence="1">
    <location>
        <begin position="118"/>
        <end position="135"/>
    </location>
</feature>
<evidence type="ECO:0000256" key="1">
    <source>
        <dbReference type="SAM" id="MobiDB-lite"/>
    </source>
</evidence>
<evidence type="ECO:0000259" key="2">
    <source>
        <dbReference type="SMART" id="SM01233"/>
    </source>
</evidence>
<dbReference type="GO" id="GO:0003723">
    <property type="term" value="F:RNA binding"/>
    <property type="evidence" value="ECO:0007669"/>
    <property type="project" value="InterPro"/>
</dbReference>
<dbReference type="InterPro" id="IPR039764">
    <property type="entry name" value="HABP4/SERBP1-like"/>
</dbReference>
<dbReference type="EMBL" id="LN734014">
    <property type="protein sequence ID" value="CEP19182.1"/>
    <property type="molecule type" value="Genomic_DNA"/>
</dbReference>
<dbReference type="SMART" id="SM01233">
    <property type="entry name" value="HABP4_PAI-RBP1"/>
    <property type="match status" value="1"/>
</dbReference>
<feature type="region of interest" description="Disordered" evidence="1">
    <location>
        <begin position="97"/>
        <end position="171"/>
    </location>
</feature>
<evidence type="ECO:0000313" key="4">
    <source>
        <dbReference type="Proteomes" id="UP000054107"/>
    </source>
</evidence>
<dbReference type="AlphaFoldDB" id="A0A0B7NP53"/>
<evidence type="ECO:0000313" key="3">
    <source>
        <dbReference type="EMBL" id="CEP19182.1"/>
    </source>
</evidence>
<dbReference type="OrthoDB" id="5390558at2759"/>
<reference evidence="3 4" key="1">
    <citation type="submission" date="2014-09" db="EMBL/GenBank/DDBJ databases">
        <authorList>
            <person name="Ellenberger Sabrina"/>
        </authorList>
    </citation>
    <scope>NUCLEOTIDE SEQUENCE [LARGE SCALE GENOMIC DNA]</scope>
    <source>
        <strain evidence="3 4">CBS 412.66</strain>
    </source>
</reference>
<organism evidence="3 4">
    <name type="scientific">Parasitella parasitica</name>
    <dbReference type="NCBI Taxonomy" id="35722"/>
    <lineage>
        <taxon>Eukaryota</taxon>
        <taxon>Fungi</taxon>
        <taxon>Fungi incertae sedis</taxon>
        <taxon>Mucoromycota</taxon>
        <taxon>Mucoromycotina</taxon>
        <taxon>Mucoromycetes</taxon>
        <taxon>Mucorales</taxon>
        <taxon>Mucorineae</taxon>
        <taxon>Mucoraceae</taxon>
        <taxon>Parasitella</taxon>
    </lineage>
</organism>
<dbReference type="Proteomes" id="UP000054107">
    <property type="component" value="Unassembled WGS sequence"/>
</dbReference>
<dbReference type="STRING" id="35722.A0A0B7NP53"/>
<dbReference type="Gene3D" id="6.10.140.1040">
    <property type="match status" value="1"/>
</dbReference>
<feature type="region of interest" description="Disordered" evidence="1">
    <location>
        <begin position="252"/>
        <end position="304"/>
    </location>
</feature>
<protein>
    <recommendedName>
        <fullName evidence="2">Hyaluronan/mRNA-binding protein domain-containing protein</fullName>
    </recommendedName>
</protein>